<dbReference type="AlphaFoldDB" id="A0A7W6HY03"/>
<dbReference type="Proteomes" id="UP000546007">
    <property type="component" value="Unassembled WGS sequence"/>
</dbReference>
<organism evidence="1 2">
    <name type="scientific">Butyricimonas faecihominis</name>
    <dbReference type="NCBI Taxonomy" id="1472416"/>
    <lineage>
        <taxon>Bacteria</taxon>
        <taxon>Pseudomonadati</taxon>
        <taxon>Bacteroidota</taxon>
        <taxon>Bacteroidia</taxon>
        <taxon>Bacteroidales</taxon>
        <taxon>Odoribacteraceae</taxon>
        <taxon>Butyricimonas</taxon>
    </lineage>
</organism>
<sequence length="29" mass="3275">MMGNFAGDEKGINDVCKYNYCVMIKSVMI</sequence>
<protein>
    <submittedName>
        <fullName evidence="1">Uncharacterized protein</fullName>
    </submittedName>
</protein>
<proteinExistence type="predicted"/>
<name>A0A7W6HY03_9BACT</name>
<gene>
    <name evidence="1" type="ORF">GGR14_002916</name>
</gene>
<comment type="caution">
    <text evidence="1">The sequence shown here is derived from an EMBL/GenBank/DDBJ whole genome shotgun (WGS) entry which is preliminary data.</text>
</comment>
<reference evidence="1 2" key="1">
    <citation type="submission" date="2020-08" db="EMBL/GenBank/DDBJ databases">
        <title>Genomic Encyclopedia of Type Strains, Phase IV (KMG-IV): sequencing the most valuable type-strain genomes for metagenomic binning, comparative biology and taxonomic classification.</title>
        <authorList>
            <person name="Goeker M."/>
        </authorList>
    </citation>
    <scope>NUCLEOTIDE SEQUENCE [LARGE SCALE GENOMIC DNA]</scope>
    <source>
        <strain evidence="1 2">DSM 105721</strain>
    </source>
</reference>
<accession>A0A7W6HY03</accession>
<evidence type="ECO:0000313" key="2">
    <source>
        <dbReference type="Proteomes" id="UP000546007"/>
    </source>
</evidence>
<dbReference type="EMBL" id="JACIES010000008">
    <property type="protein sequence ID" value="MBB4027106.1"/>
    <property type="molecule type" value="Genomic_DNA"/>
</dbReference>
<evidence type="ECO:0000313" key="1">
    <source>
        <dbReference type="EMBL" id="MBB4027106.1"/>
    </source>
</evidence>
<keyword evidence="2" id="KW-1185">Reference proteome</keyword>